<keyword evidence="1" id="KW-1185">Reference proteome</keyword>
<protein>
    <submittedName>
        <fullName evidence="2">Uncharacterized protein</fullName>
    </submittedName>
</protein>
<name>A0A914NYC6_9BILA</name>
<organism evidence="1 2">
    <name type="scientific">Panagrolaimus davidi</name>
    <dbReference type="NCBI Taxonomy" id="227884"/>
    <lineage>
        <taxon>Eukaryota</taxon>
        <taxon>Metazoa</taxon>
        <taxon>Ecdysozoa</taxon>
        <taxon>Nematoda</taxon>
        <taxon>Chromadorea</taxon>
        <taxon>Rhabditida</taxon>
        <taxon>Tylenchina</taxon>
        <taxon>Panagrolaimomorpha</taxon>
        <taxon>Panagrolaimoidea</taxon>
        <taxon>Panagrolaimidae</taxon>
        <taxon>Panagrolaimus</taxon>
    </lineage>
</organism>
<reference evidence="2" key="1">
    <citation type="submission" date="2022-11" db="UniProtKB">
        <authorList>
            <consortium name="WormBaseParasite"/>
        </authorList>
    </citation>
    <scope>IDENTIFICATION</scope>
</reference>
<evidence type="ECO:0000313" key="2">
    <source>
        <dbReference type="WBParaSite" id="PDA_v2.g10392.t1"/>
    </source>
</evidence>
<evidence type="ECO:0000313" key="1">
    <source>
        <dbReference type="Proteomes" id="UP000887578"/>
    </source>
</evidence>
<dbReference type="AlphaFoldDB" id="A0A914NYC6"/>
<sequence>MQNITYESDTYGGDYRSGATTMTEPSWVEQTEAEIKAVAEKIQPIHLQAQGFAPKLFDLKAHLNQILEEIHDQRLKGQLSDVRIREQINDKIHRCRRIAAESIRKNRHN</sequence>
<dbReference type="WBParaSite" id="PDA_v2.g10392.t1">
    <property type="protein sequence ID" value="PDA_v2.g10392.t1"/>
    <property type="gene ID" value="PDA_v2.g10392"/>
</dbReference>
<proteinExistence type="predicted"/>
<dbReference type="Proteomes" id="UP000887578">
    <property type="component" value="Unplaced"/>
</dbReference>
<accession>A0A914NYC6</accession>